<feature type="region of interest" description="Disordered" evidence="1">
    <location>
        <begin position="97"/>
        <end position="151"/>
    </location>
</feature>
<gene>
    <name evidence="2" type="ORF">Tci_437449</name>
</gene>
<sequence length="445" mass="48960">MGRDTIQLENVVSTISQEDLLEFTSEYGIPESLHPELPGPTDPIMEFPEGKRYMDLFCLISPPNLAKVKTRTRLRVAHEVMLLTAIANFVIDMEDMTGESGSSGTPNPPYTEVAPEPDLEKETVSIRALVNKRRRKRGPDKAKANAPPKVLRKDHVASHLSQSTLGGKSLAAIGIRTGSTVSAPATQETPVYAEGVSDPDPLSSSRKAVVTKDPDSKKSASFTSMVGSPGSIYQLGWGVTNNCRLDTVATCQDMVDHIVPPGYFSELRHLPNDEFLNQYNIILARQVAMGSQLRLRFEQETKLLKKAVAQVARRDQRIQAMEKHIKNLGTLLEAEADMKDIAEAKNVELVKELEIIHVFADVVSVRIAKGMSEGLKHGVEHGKARVDLAAIEAYDHEVDTKYSAALHTLKDLKYPLVDQLEKLKDAPKDVIMSSLYLESDSGVDA</sequence>
<proteinExistence type="predicted"/>
<reference evidence="2" key="1">
    <citation type="journal article" date="2019" name="Sci. Rep.">
        <title>Draft genome of Tanacetum cinerariifolium, the natural source of mosquito coil.</title>
        <authorList>
            <person name="Yamashiro T."/>
            <person name="Shiraishi A."/>
            <person name="Satake H."/>
            <person name="Nakayama K."/>
        </authorList>
    </citation>
    <scope>NUCLEOTIDE SEQUENCE</scope>
</reference>
<organism evidence="2">
    <name type="scientific">Tanacetum cinerariifolium</name>
    <name type="common">Dalmatian daisy</name>
    <name type="synonym">Chrysanthemum cinerariifolium</name>
    <dbReference type="NCBI Taxonomy" id="118510"/>
    <lineage>
        <taxon>Eukaryota</taxon>
        <taxon>Viridiplantae</taxon>
        <taxon>Streptophyta</taxon>
        <taxon>Embryophyta</taxon>
        <taxon>Tracheophyta</taxon>
        <taxon>Spermatophyta</taxon>
        <taxon>Magnoliopsida</taxon>
        <taxon>eudicotyledons</taxon>
        <taxon>Gunneridae</taxon>
        <taxon>Pentapetalae</taxon>
        <taxon>asterids</taxon>
        <taxon>campanulids</taxon>
        <taxon>Asterales</taxon>
        <taxon>Asteraceae</taxon>
        <taxon>Asteroideae</taxon>
        <taxon>Anthemideae</taxon>
        <taxon>Anthemidinae</taxon>
        <taxon>Tanacetum</taxon>
    </lineage>
</organism>
<dbReference type="AlphaFoldDB" id="A0A699HUA5"/>
<evidence type="ECO:0000313" key="2">
    <source>
        <dbReference type="EMBL" id="GEY65475.1"/>
    </source>
</evidence>
<name>A0A699HUA5_TANCI</name>
<dbReference type="EMBL" id="BKCJ010197334">
    <property type="protein sequence ID" value="GEY65475.1"/>
    <property type="molecule type" value="Genomic_DNA"/>
</dbReference>
<feature type="region of interest" description="Disordered" evidence="1">
    <location>
        <begin position="185"/>
        <end position="223"/>
    </location>
</feature>
<accession>A0A699HUA5</accession>
<protein>
    <recommendedName>
        <fullName evidence="3">Transposase (Putative), gypsy type</fullName>
    </recommendedName>
</protein>
<evidence type="ECO:0000256" key="1">
    <source>
        <dbReference type="SAM" id="MobiDB-lite"/>
    </source>
</evidence>
<comment type="caution">
    <text evidence="2">The sequence shown here is derived from an EMBL/GenBank/DDBJ whole genome shotgun (WGS) entry which is preliminary data.</text>
</comment>
<evidence type="ECO:0008006" key="3">
    <source>
        <dbReference type="Google" id="ProtNLM"/>
    </source>
</evidence>